<dbReference type="InterPro" id="IPR005829">
    <property type="entry name" value="Sugar_transporter_CS"/>
</dbReference>
<dbReference type="CDD" id="cd17365">
    <property type="entry name" value="MFS_PcaK_like"/>
    <property type="match status" value="1"/>
</dbReference>
<dbReference type="InterPro" id="IPR020846">
    <property type="entry name" value="MFS_dom"/>
</dbReference>
<accession>A0A511V8Z9</accession>
<dbReference type="GO" id="GO:0046943">
    <property type="term" value="F:carboxylic acid transmembrane transporter activity"/>
    <property type="evidence" value="ECO:0007669"/>
    <property type="project" value="TreeGrafter"/>
</dbReference>
<dbReference type="Gene3D" id="1.20.1250.20">
    <property type="entry name" value="MFS general substrate transporter like domains"/>
    <property type="match status" value="1"/>
</dbReference>
<name>A0A511V8Z9_9BACL</name>
<dbReference type="PANTHER" id="PTHR23508:SF10">
    <property type="entry name" value="CARBOXYLIC ACID TRANSPORTER PROTEIN HOMOLOG"/>
    <property type="match status" value="1"/>
</dbReference>
<feature type="transmembrane region" description="Helical" evidence="6">
    <location>
        <begin position="426"/>
        <end position="445"/>
    </location>
</feature>
<evidence type="ECO:0000256" key="1">
    <source>
        <dbReference type="ARBA" id="ARBA00004651"/>
    </source>
</evidence>
<keyword evidence="4 6" id="KW-1133">Transmembrane helix</keyword>
<keyword evidence="5 6" id="KW-0472">Membrane</keyword>
<proteinExistence type="predicted"/>
<dbReference type="SUPFAM" id="SSF103473">
    <property type="entry name" value="MFS general substrate transporter"/>
    <property type="match status" value="1"/>
</dbReference>
<reference evidence="8 9" key="1">
    <citation type="submission" date="2019-07" db="EMBL/GenBank/DDBJ databases">
        <title>Whole genome shotgun sequence of Aneurinibacillus danicus NBRC 102444.</title>
        <authorList>
            <person name="Hosoyama A."/>
            <person name="Uohara A."/>
            <person name="Ohji S."/>
            <person name="Ichikawa N."/>
        </authorList>
    </citation>
    <scope>NUCLEOTIDE SEQUENCE [LARGE SCALE GENOMIC DNA]</scope>
    <source>
        <strain evidence="8 9">NBRC 102444</strain>
    </source>
</reference>
<evidence type="ECO:0000256" key="4">
    <source>
        <dbReference type="ARBA" id="ARBA00022989"/>
    </source>
</evidence>
<feature type="transmembrane region" description="Helical" evidence="6">
    <location>
        <begin position="395"/>
        <end position="420"/>
    </location>
</feature>
<feature type="transmembrane region" description="Helical" evidence="6">
    <location>
        <begin position="165"/>
        <end position="188"/>
    </location>
</feature>
<gene>
    <name evidence="8" type="ORF">ADA01nite_28860</name>
</gene>
<dbReference type="InterPro" id="IPR036259">
    <property type="entry name" value="MFS_trans_sf"/>
</dbReference>
<comment type="subcellular location">
    <subcellularLocation>
        <location evidence="1">Cell membrane</location>
        <topology evidence="1">Multi-pass membrane protein</topology>
    </subcellularLocation>
</comment>
<evidence type="ECO:0000256" key="5">
    <source>
        <dbReference type="ARBA" id="ARBA00023136"/>
    </source>
</evidence>
<evidence type="ECO:0000313" key="9">
    <source>
        <dbReference type="Proteomes" id="UP000321157"/>
    </source>
</evidence>
<feature type="transmembrane region" description="Helical" evidence="6">
    <location>
        <begin position="81"/>
        <end position="100"/>
    </location>
</feature>
<feature type="transmembrane region" description="Helical" evidence="6">
    <location>
        <begin position="107"/>
        <end position="127"/>
    </location>
</feature>
<dbReference type="OrthoDB" id="9787026at2"/>
<comment type="caution">
    <text evidence="8">The sequence shown here is derived from an EMBL/GenBank/DDBJ whole genome shotgun (WGS) entry which is preliminary data.</text>
</comment>
<feature type="transmembrane region" description="Helical" evidence="6">
    <location>
        <begin position="360"/>
        <end position="383"/>
    </location>
</feature>
<sequence>MSKQYLQSKKQGITNVNAFPSSSSLDIEQKNKRSSLTILVVFSCWFAILADGYDLGIYGAVLPKLLEYQEWGLTPAKAGVIASYALVGMLIGAILVGTITDLIGRKWTLIVCLTLFSITMALAAMATTPEMFGLFRFIGGIGLGGVIPTASALTIEYSPVKRRSLAYAIMFTGYSFGIVLGSLLSIVMLESFGWRLMFWIGAIPLLAVPFFVRYLPESLSFLLMKNRRDEVEKICKRYELEVLEQDMEEKSSPQSRWQGISTLFSKPYLRATILFWIIDIMAMFLIYGLNTWLPQMMRKAGYPLGSSLSFLLMLNLTAAGGVLIAGAIADRWGSKRVISISYLLAAVAIAVLSIKSSLLVVYILVGIAGFGSVGITQILNAYITKYYPSHARATALGWTLGFGRIGAISGPIIIGMFMSMQYEQVWNFYIFAIAGLIAAIAVLLIPMKKDTII</sequence>
<evidence type="ECO:0000256" key="6">
    <source>
        <dbReference type="SAM" id="Phobius"/>
    </source>
</evidence>
<protein>
    <submittedName>
        <fullName evidence="8">MFS transporter</fullName>
    </submittedName>
</protein>
<dbReference type="GO" id="GO:0005886">
    <property type="term" value="C:plasma membrane"/>
    <property type="evidence" value="ECO:0007669"/>
    <property type="project" value="UniProtKB-SubCell"/>
</dbReference>
<organism evidence="8 9">
    <name type="scientific">Aneurinibacillus danicus</name>
    <dbReference type="NCBI Taxonomy" id="267746"/>
    <lineage>
        <taxon>Bacteria</taxon>
        <taxon>Bacillati</taxon>
        <taxon>Bacillota</taxon>
        <taxon>Bacilli</taxon>
        <taxon>Bacillales</taxon>
        <taxon>Paenibacillaceae</taxon>
        <taxon>Aneurinibacillus group</taxon>
        <taxon>Aneurinibacillus</taxon>
    </lineage>
</organism>
<evidence type="ECO:0000313" key="8">
    <source>
        <dbReference type="EMBL" id="GEN35426.1"/>
    </source>
</evidence>
<evidence type="ECO:0000256" key="2">
    <source>
        <dbReference type="ARBA" id="ARBA00022448"/>
    </source>
</evidence>
<keyword evidence="9" id="KW-1185">Reference proteome</keyword>
<dbReference type="InterPro" id="IPR011701">
    <property type="entry name" value="MFS"/>
</dbReference>
<feature type="transmembrane region" description="Helical" evidence="6">
    <location>
        <begin position="309"/>
        <end position="329"/>
    </location>
</feature>
<feature type="domain" description="Major facilitator superfamily (MFS) profile" evidence="7">
    <location>
        <begin position="40"/>
        <end position="450"/>
    </location>
</feature>
<dbReference type="Pfam" id="PF07690">
    <property type="entry name" value="MFS_1"/>
    <property type="match status" value="1"/>
</dbReference>
<feature type="transmembrane region" description="Helical" evidence="6">
    <location>
        <begin position="36"/>
        <end position="61"/>
    </location>
</feature>
<dbReference type="Proteomes" id="UP000321157">
    <property type="component" value="Unassembled WGS sequence"/>
</dbReference>
<feature type="transmembrane region" description="Helical" evidence="6">
    <location>
        <begin position="268"/>
        <end position="289"/>
    </location>
</feature>
<dbReference type="AlphaFoldDB" id="A0A511V8Z9"/>
<evidence type="ECO:0000259" key="7">
    <source>
        <dbReference type="PROSITE" id="PS50850"/>
    </source>
</evidence>
<dbReference type="RefSeq" id="WP_146810960.1">
    <property type="nucleotide sequence ID" value="NZ_BJXX01000132.1"/>
</dbReference>
<evidence type="ECO:0000256" key="3">
    <source>
        <dbReference type="ARBA" id="ARBA00022692"/>
    </source>
</evidence>
<feature type="transmembrane region" description="Helical" evidence="6">
    <location>
        <begin position="133"/>
        <end position="153"/>
    </location>
</feature>
<dbReference type="PANTHER" id="PTHR23508">
    <property type="entry name" value="CARBOXYLIC ACID TRANSPORTER PROTEIN HOMOLOG"/>
    <property type="match status" value="1"/>
</dbReference>
<keyword evidence="2" id="KW-0813">Transport</keyword>
<dbReference type="EMBL" id="BJXX01000132">
    <property type="protein sequence ID" value="GEN35426.1"/>
    <property type="molecule type" value="Genomic_DNA"/>
</dbReference>
<feature type="transmembrane region" description="Helical" evidence="6">
    <location>
        <begin position="336"/>
        <end position="354"/>
    </location>
</feature>
<dbReference type="PROSITE" id="PS50850">
    <property type="entry name" value="MFS"/>
    <property type="match status" value="1"/>
</dbReference>
<keyword evidence="3 6" id="KW-0812">Transmembrane</keyword>
<feature type="transmembrane region" description="Helical" evidence="6">
    <location>
        <begin position="194"/>
        <end position="215"/>
    </location>
</feature>
<dbReference type="PROSITE" id="PS00217">
    <property type="entry name" value="SUGAR_TRANSPORT_2"/>
    <property type="match status" value="1"/>
</dbReference>